<accession>A0A917BTE6</accession>
<dbReference type="PANTHER" id="PTHR44591:SF23">
    <property type="entry name" value="CHEY SUBFAMILY"/>
    <property type="match status" value="1"/>
</dbReference>
<dbReference type="RefSeq" id="WP_188661645.1">
    <property type="nucleotide sequence ID" value="NZ_BMHV01000004.1"/>
</dbReference>
<name>A0A917BTE6_9PROT</name>
<dbReference type="SUPFAM" id="SSF52172">
    <property type="entry name" value="CheY-like"/>
    <property type="match status" value="1"/>
</dbReference>
<dbReference type="Gene3D" id="3.40.50.2300">
    <property type="match status" value="1"/>
</dbReference>
<dbReference type="SMART" id="SM00448">
    <property type="entry name" value="REC"/>
    <property type="match status" value="1"/>
</dbReference>
<dbReference type="AlphaFoldDB" id="A0A917BTE6"/>
<comment type="caution">
    <text evidence="2">Lacks conserved residue(s) required for the propagation of feature annotation.</text>
</comment>
<protein>
    <recommendedName>
        <fullName evidence="3">Response regulatory domain-containing protein</fullName>
    </recommendedName>
</protein>
<feature type="domain" description="Response regulatory" evidence="3">
    <location>
        <begin position="10"/>
        <end position="129"/>
    </location>
</feature>
<organism evidence="4 5">
    <name type="scientific">Terasakiella brassicae</name>
    <dbReference type="NCBI Taxonomy" id="1634917"/>
    <lineage>
        <taxon>Bacteria</taxon>
        <taxon>Pseudomonadati</taxon>
        <taxon>Pseudomonadota</taxon>
        <taxon>Alphaproteobacteria</taxon>
        <taxon>Rhodospirillales</taxon>
        <taxon>Terasakiellaceae</taxon>
        <taxon>Terasakiella</taxon>
    </lineage>
</organism>
<evidence type="ECO:0000259" key="3">
    <source>
        <dbReference type="PROSITE" id="PS50110"/>
    </source>
</evidence>
<evidence type="ECO:0000256" key="2">
    <source>
        <dbReference type="PROSITE-ProRule" id="PRU00169"/>
    </source>
</evidence>
<evidence type="ECO:0000256" key="1">
    <source>
        <dbReference type="ARBA" id="ARBA00022553"/>
    </source>
</evidence>
<dbReference type="EMBL" id="BMHV01000004">
    <property type="protein sequence ID" value="GGF56082.1"/>
    <property type="molecule type" value="Genomic_DNA"/>
</dbReference>
<dbReference type="Pfam" id="PF00072">
    <property type="entry name" value="Response_reg"/>
    <property type="match status" value="1"/>
</dbReference>
<reference evidence="4" key="2">
    <citation type="submission" date="2020-09" db="EMBL/GenBank/DDBJ databases">
        <authorList>
            <person name="Sun Q."/>
            <person name="Zhou Y."/>
        </authorList>
    </citation>
    <scope>NUCLEOTIDE SEQUENCE</scope>
    <source>
        <strain evidence="4">CGMCC 1.15254</strain>
    </source>
</reference>
<sequence length="309" mass="33900">MGQERFNEVTVVVADPDPRARTIAKKTLIQAGFRKILTGHSLAFVKQSFDIEMPELLIAETELPDGDFSEFVSDLRHHKIGNNPFLVVSALTSNPTPEIVKKVIQAGADDLLSKPFSVDTLLRRVGRLIHERKPFVVTGDYVGPTRQAKSQKEANAERFDAPNTLKARALNEGSVDEVQAMVDAAISQVNNKALEAHAEDVNELVTILVPRLTGGQIDATSRLCLDRLRYASEDANRRLGGTEYDHVSDLCQTLLGVVNSIRNSGSMPTPKDVRLLDPLNKAIQLGFDKNADKATARQISQAILAKINT</sequence>
<dbReference type="GO" id="GO:0000160">
    <property type="term" value="P:phosphorelay signal transduction system"/>
    <property type="evidence" value="ECO:0007669"/>
    <property type="project" value="InterPro"/>
</dbReference>
<dbReference type="InterPro" id="IPR050595">
    <property type="entry name" value="Bact_response_regulator"/>
</dbReference>
<dbReference type="InterPro" id="IPR001789">
    <property type="entry name" value="Sig_transdc_resp-reg_receiver"/>
</dbReference>
<keyword evidence="5" id="KW-1185">Reference proteome</keyword>
<dbReference type="PANTHER" id="PTHR44591">
    <property type="entry name" value="STRESS RESPONSE REGULATOR PROTEIN 1"/>
    <property type="match status" value="1"/>
</dbReference>
<evidence type="ECO:0000313" key="4">
    <source>
        <dbReference type="EMBL" id="GGF56082.1"/>
    </source>
</evidence>
<proteinExistence type="predicted"/>
<dbReference type="PROSITE" id="PS50110">
    <property type="entry name" value="RESPONSE_REGULATORY"/>
    <property type="match status" value="1"/>
</dbReference>
<keyword evidence="1" id="KW-0597">Phosphoprotein</keyword>
<dbReference type="InterPro" id="IPR011006">
    <property type="entry name" value="CheY-like_superfamily"/>
</dbReference>
<comment type="caution">
    <text evidence="4">The sequence shown here is derived from an EMBL/GenBank/DDBJ whole genome shotgun (WGS) entry which is preliminary data.</text>
</comment>
<dbReference type="Proteomes" id="UP000632498">
    <property type="component" value="Unassembled WGS sequence"/>
</dbReference>
<gene>
    <name evidence="4" type="ORF">GCM10011332_06930</name>
</gene>
<reference evidence="4" key="1">
    <citation type="journal article" date="2014" name="Int. J. Syst. Evol. Microbiol.">
        <title>Complete genome sequence of Corynebacterium casei LMG S-19264T (=DSM 44701T), isolated from a smear-ripened cheese.</title>
        <authorList>
            <consortium name="US DOE Joint Genome Institute (JGI-PGF)"/>
            <person name="Walter F."/>
            <person name="Albersmeier A."/>
            <person name="Kalinowski J."/>
            <person name="Ruckert C."/>
        </authorList>
    </citation>
    <scope>NUCLEOTIDE SEQUENCE</scope>
    <source>
        <strain evidence="4">CGMCC 1.15254</strain>
    </source>
</reference>
<evidence type="ECO:0000313" key="5">
    <source>
        <dbReference type="Proteomes" id="UP000632498"/>
    </source>
</evidence>